<organism evidence="3 4">
    <name type="scientific">Ancylobacter crimeensis</name>
    <dbReference type="NCBI Taxonomy" id="2579147"/>
    <lineage>
        <taxon>Bacteria</taxon>
        <taxon>Pseudomonadati</taxon>
        <taxon>Pseudomonadota</taxon>
        <taxon>Alphaproteobacteria</taxon>
        <taxon>Hyphomicrobiales</taxon>
        <taxon>Xanthobacteraceae</taxon>
        <taxon>Ancylobacter</taxon>
    </lineage>
</organism>
<keyword evidence="1" id="KW-0175">Coiled coil</keyword>
<dbReference type="Proteomes" id="UP001203284">
    <property type="component" value="Unassembled WGS sequence"/>
</dbReference>
<comment type="caution">
    <text evidence="3">The sequence shown here is derived from an EMBL/GenBank/DDBJ whole genome shotgun (WGS) entry which is preliminary data.</text>
</comment>
<evidence type="ECO:0000256" key="1">
    <source>
        <dbReference type="SAM" id="Coils"/>
    </source>
</evidence>
<feature type="region of interest" description="Disordered" evidence="2">
    <location>
        <begin position="189"/>
        <end position="208"/>
    </location>
</feature>
<gene>
    <name evidence="3" type="ORF">MWN34_12580</name>
</gene>
<protein>
    <recommendedName>
        <fullName evidence="5">PspA/IM30 family protein</fullName>
    </recommendedName>
</protein>
<reference evidence="3 4" key="1">
    <citation type="submission" date="2022-04" db="EMBL/GenBank/DDBJ databases">
        <authorList>
            <person name="Grouzdev D.S."/>
            <person name="Pantiukh K.S."/>
            <person name="Krutkina M.S."/>
        </authorList>
    </citation>
    <scope>NUCLEOTIDE SEQUENCE [LARGE SCALE GENOMIC DNA]</scope>
    <source>
        <strain evidence="3 4">6x-1</strain>
    </source>
</reference>
<sequence length="208" mass="22316">MFSKLFSRAAPAPLDELRAALAALDEPALHAAVAAAEAGYRAALLDDDEADVVRADEARRAAQRDMDRAHVRRDELVARIANAEAEERRAAAKEKVAAAIARRDEVVKRWHTDVAKAHKLLAPLAADVATVEAEIEKLNSALYSGSDVDLQEELGAGLKGVRATVLGTFWPRTDYSPDALFAIPPSKTTAPLGWLSNETTKSDPKVGG</sequence>
<keyword evidence="4" id="KW-1185">Reference proteome</keyword>
<evidence type="ECO:0000256" key="2">
    <source>
        <dbReference type="SAM" id="MobiDB-lite"/>
    </source>
</evidence>
<evidence type="ECO:0008006" key="5">
    <source>
        <dbReference type="Google" id="ProtNLM"/>
    </source>
</evidence>
<name>A0ABT0DCR0_9HYPH</name>
<evidence type="ECO:0000313" key="3">
    <source>
        <dbReference type="EMBL" id="MCK0197748.1"/>
    </source>
</evidence>
<evidence type="ECO:0000313" key="4">
    <source>
        <dbReference type="Proteomes" id="UP001203284"/>
    </source>
</evidence>
<dbReference type="RefSeq" id="WP_247029639.1">
    <property type="nucleotide sequence ID" value="NZ_JALKCH010000007.1"/>
</dbReference>
<proteinExistence type="predicted"/>
<accession>A0ABT0DCR0</accession>
<feature type="coiled-coil region" evidence="1">
    <location>
        <begin position="66"/>
        <end position="102"/>
    </location>
</feature>
<dbReference type="EMBL" id="JALKCH010000007">
    <property type="protein sequence ID" value="MCK0197748.1"/>
    <property type="molecule type" value="Genomic_DNA"/>
</dbReference>